<feature type="region of interest" description="Disordered" evidence="1">
    <location>
        <begin position="26"/>
        <end position="49"/>
    </location>
</feature>
<organism evidence="2">
    <name type="scientific">marine metagenome</name>
    <dbReference type="NCBI Taxonomy" id="408172"/>
    <lineage>
        <taxon>unclassified sequences</taxon>
        <taxon>metagenomes</taxon>
        <taxon>ecological metagenomes</taxon>
    </lineage>
</organism>
<gene>
    <name evidence="2" type="ORF">METZ01_LOCUS511801</name>
</gene>
<evidence type="ECO:0000313" key="2">
    <source>
        <dbReference type="EMBL" id="SVE58947.1"/>
    </source>
</evidence>
<feature type="non-terminal residue" evidence="2">
    <location>
        <position position="80"/>
    </location>
</feature>
<reference evidence="2" key="1">
    <citation type="submission" date="2018-05" db="EMBL/GenBank/DDBJ databases">
        <authorList>
            <person name="Lanie J.A."/>
            <person name="Ng W.-L."/>
            <person name="Kazmierczak K.M."/>
            <person name="Andrzejewski T.M."/>
            <person name="Davidsen T.M."/>
            <person name="Wayne K.J."/>
            <person name="Tettelin H."/>
            <person name="Glass J.I."/>
            <person name="Rusch D."/>
            <person name="Podicherti R."/>
            <person name="Tsui H.-C.T."/>
            <person name="Winkler M.E."/>
        </authorList>
    </citation>
    <scope>NUCLEOTIDE SEQUENCE</scope>
</reference>
<dbReference type="EMBL" id="UINC01227871">
    <property type="protein sequence ID" value="SVE58947.1"/>
    <property type="molecule type" value="Genomic_DNA"/>
</dbReference>
<evidence type="ECO:0000256" key="1">
    <source>
        <dbReference type="SAM" id="MobiDB-lite"/>
    </source>
</evidence>
<name>A0A383EQ10_9ZZZZ</name>
<accession>A0A383EQ10</accession>
<protein>
    <submittedName>
        <fullName evidence="2">Uncharacterized protein</fullName>
    </submittedName>
</protein>
<proteinExistence type="predicted"/>
<dbReference type="AlphaFoldDB" id="A0A383EQ10"/>
<sequence>MFSLCVRLILDECASSSYLVFKEPTPNQVSPAVASPPHRSPPSGEPYKVITNRAPVNEDRYHRLFRTYDVNLMTPQQTPP</sequence>